<name>A0A9W7XF23_9POAL</name>
<proteinExistence type="predicted"/>
<keyword evidence="3" id="KW-1185">Reference proteome</keyword>
<accession>A0A9W7XF23</accession>
<dbReference type="Proteomes" id="UP001164776">
    <property type="component" value="Unassembled WGS sequence"/>
</dbReference>
<evidence type="ECO:0000313" key="2">
    <source>
        <dbReference type="EMBL" id="KAJ1257377.1"/>
    </source>
</evidence>
<evidence type="ECO:0000313" key="3">
    <source>
        <dbReference type="Proteomes" id="UP001164776"/>
    </source>
</evidence>
<comment type="caution">
    <text evidence="2">The sequence shown here is derived from an EMBL/GenBank/DDBJ whole genome shotgun (WGS) entry which is preliminary data.</text>
</comment>
<gene>
    <name evidence="2" type="ORF">BS78_K069500</name>
</gene>
<reference evidence="2 3" key="1">
    <citation type="submission" date="2022-10" db="EMBL/GenBank/DDBJ databases">
        <title>WGS assembly of Paspalum vaginatum 540-79.</title>
        <authorList>
            <person name="Sun G."/>
            <person name="Wase N."/>
            <person name="Shu S."/>
            <person name="Jenkins J."/>
            <person name="Zhou B."/>
            <person name="Torres-Rodriguez J."/>
            <person name="Chen C."/>
            <person name="Sandor L."/>
            <person name="Plott C."/>
            <person name="Yoshinga Y."/>
            <person name="Daum C."/>
            <person name="Qi P."/>
            <person name="Barry K."/>
            <person name="Lipzen A."/>
            <person name="Berry L."/>
            <person name="Pedersen C."/>
            <person name="Gottilla T."/>
            <person name="Foltz A."/>
            <person name="Yu H."/>
            <person name="O'Malley R."/>
            <person name="Zhang C."/>
            <person name="Devos K."/>
            <person name="Sigmon B."/>
            <person name="Yu B."/>
            <person name="Obata T."/>
            <person name="Schmutz J."/>
            <person name="Schnable J."/>
        </authorList>
    </citation>
    <scope>NUCLEOTIDE SEQUENCE [LARGE SCALE GENOMIC DNA]</scope>
    <source>
        <strain evidence="3">cv. 540-79</strain>
    </source>
</reference>
<feature type="region of interest" description="Disordered" evidence="1">
    <location>
        <begin position="74"/>
        <end position="109"/>
    </location>
</feature>
<sequence>MPLPSARVGTHLQFPRPCTSPRCGCSASAPIASPAPSPTTSCSILAANGGASSRCGKRRIRLCRTRFGVPAHGGTLWRGRSAGTTAPRLGLPPLPLLPKPQQSTRHPPTAVDRNAICSVGGLAVLNLPFCS</sequence>
<evidence type="ECO:0000256" key="1">
    <source>
        <dbReference type="SAM" id="MobiDB-lite"/>
    </source>
</evidence>
<dbReference type="AlphaFoldDB" id="A0A9W7XF23"/>
<organism evidence="2 3">
    <name type="scientific">Paspalum vaginatum</name>
    <name type="common">seashore paspalum</name>
    <dbReference type="NCBI Taxonomy" id="158149"/>
    <lineage>
        <taxon>Eukaryota</taxon>
        <taxon>Viridiplantae</taxon>
        <taxon>Streptophyta</taxon>
        <taxon>Embryophyta</taxon>
        <taxon>Tracheophyta</taxon>
        <taxon>Spermatophyta</taxon>
        <taxon>Magnoliopsida</taxon>
        <taxon>Liliopsida</taxon>
        <taxon>Poales</taxon>
        <taxon>Poaceae</taxon>
        <taxon>PACMAD clade</taxon>
        <taxon>Panicoideae</taxon>
        <taxon>Andropogonodae</taxon>
        <taxon>Paspaleae</taxon>
        <taxon>Paspalinae</taxon>
        <taxon>Paspalum</taxon>
    </lineage>
</organism>
<protein>
    <submittedName>
        <fullName evidence="2">Uncharacterized protein</fullName>
    </submittedName>
</protein>
<dbReference type="EMBL" id="MU629418">
    <property type="protein sequence ID" value="KAJ1257377.1"/>
    <property type="molecule type" value="Genomic_DNA"/>
</dbReference>